<evidence type="ECO:0000313" key="2">
    <source>
        <dbReference type="EMBL" id="OOO62739.1"/>
    </source>
</evidence>
<accession>A0A1S9I556</accession>
<dbReference type="EMBL" id="MRAD01000004">
    <property type="protein sequence ID" value="OOO62739.1"/>
    <property type="molecule type" value="Genomic_DNA"/>
</dbReference>
<dbReference type="STRING" id="1962263.BS637_05480"/>
<sequence>MKNFLKTLFIVFICIVIAGFAFFKMATYQGGNQAENLSDNSIKNENILDKLKNVEFSKGVLTVNEDDVNEMLKVYFQNEKNVGGMLVKSVKVDTKDNKLNLYVPVRYKGIDLLMSSKGDVSTRDNKIVYKLDSIKMGKISVPKNILLDEIKKSNISNIETNGEEIIIDKGITKVKMKDIKIEDGKFKVSF</sequence>
<protein>
    <recommendedName>
        <fullName evidence="6">DUF2140 domain-containing protein</fullName>
    </recommendedName>
</protein>
<proteinExistence type="predicted"/>
<dbReference type="RefSeq" id="WP_078023766.1">
    <property type="nucleotide sequence ID" value="NZ_JADPGM010000004.1"/>
</dbReference>
<gene>
    <name evidence="2" type="ORF">BS637_05480</name>
    <name evidence="3" type="ORF">BS638_08660</name>
</gene>
<keyword evidence="1" id="KW-0812">Transmembrane</keyword>
<organism evidence="3 5">
    <name type="scientific">Clostridium tepidum</name>
    <dbReference type="NCBI Taxonomy" id="1962263"/>
    <lineage>
        <taxon>Bacteria</taxon>
        <taxon>Bacillati</taxon>
        <taxon>Bacillota</taxon>
        <taxon>Clostridia</taxon>
        <taxon>Eubacteriales</taxon>
        <taxon>Clostridiaceae</taxon>
        <taxon>Clostridium</taxon>
    </lineage>
</organism>
<reference evidence="3 5" key="1">
    <citation type="submission" date="2016-12" db="EMBL/GenBank/DDBJ databases">
        <title>Clostridium tepidum sp. nov., a close relative of Clostridium sporogenes and Clostridium botulinum Group I.</title>
        <authorList>
            <person name="Dobritsa A.P."/>
            <person name="Kutumbaka K.K."/>
            <person name="Werner K."/>
            <person name="Wiedmann M."/>
            <person name="Asmus A."/>
            <person name="Samadpour M."/>
        </authorList>
    </citation>
    <scope>NUCLEOTIDE SEQUENCE [LARGE SCALE GENOMIC DNA]</scope>
    <source>
        <strain evidence="3 5">IEH 97212</strain>
    </source>
</reference>
<dbReference type="EMBL" id="MRAE01000019">
    <property type="protein sequence ID" value="OOO65420.1"/>
    <property type="molecule type" value="Genomic_DNA"/>
</dbReference>
<name>A0A1S9I556_9CLOT</name>
<evidence type="ECO:0008006" key="6">
    <source>
        <dbReference type="Google" id="ProtNLM"/>
    </source>
</evidence>
<feature type="transmembrane region" description="Helical" evidence="1">
    <location>
        <begin position="7"/>
        <end position="26"/>
    </location>
</feature>
<dbReference type="Proteomes" id="UP000190256">
    <property type="component" value="Unassembled WGS sequence"/>
</dbReference>
<evidence type="ECO:0000313" key="3">
    <source>
        <dbReference type="EMBL" id="OOO65420.1"/>
    </source>
</evidence>
<dbReference type="OrthoDB" id="1921833at2"/>
<reference evidence="2 4" key="2">
    <citation type="submission" date="2016-12" db="EMBL/GenBank/DDBJ databases">
        <title>Clostridium tepidum sp. nov., a close relative of Clostridium sporogenes and Clostridium botulinum Group I.</title>
        <authorList>
            <person name="Dobritsa A.P."/>
            <person name="Kutumbaka K."/>
            <person name="Werner K."/>
            <person name="Samadpour M."/>
        </authorList>
    </citation>
    <scope>NUCLEOTIDE SEQUENCE [LARGE SCALE GENOMIC DNA]</scope>
    <source>
        <strain evidence="2 4">PE</strain>
    </source>
</reference>
<dbReference type="AlphaFoldDB" id="A0A1S9I556"/>
<dbReference type="Proteomes" id="UP000190206">
    <property type="component" value="Unassembled WGS sequence"/>
</dbReference>
<keyword evidence="1" id="KW-1133">Transmembrane helix</keyword>
<evidence type="ECO:0000256" key="1">
    <source>
        <dbReference type="SAM" id="Phobius"/>
    </source>
</evidence>
<keyword evidence="1" id="KW-0472">Membrane</keyword>
<evidence type="ECO:0000313" key="4">
    <source>
        <dbReference type="Proteomes" id="UP000190206"/>
    </source>
</evidence>
<keyword evidence="4" id="KW-1185">Reference proteome</keyword>
<comment type="caution">
    <text evidence="3">The sequence shown here is derived from an EMBL/GenBank/DDBJ whole genome shotgun (WGS) entry which is preliminary data.</text>
</comment>
<evidence type="ECO:0000313" key="5">
    <source>
        <dbReference type="Proteomes" id="UP000190256"/>
    </source>
</evidence>